<feature type="transmembrane region" description="Helical" evidence="7">
    <location>
        <begin position="197"/>
        <end position="218"/>
    </location>
</feature>
<evidence type="ECO:0000256" key="2">
    <source>
        <dbReference type="ARBA" id="ARBA00022448"/>
    </source>
</evidence>
<dbReference type="PIRSF" id="PIRSF006603">
    <property type="entry name" value="DinF"/>
    <property type="match status" value="1"/>
</dbReference>
<evidence type="ECO:0000256" key="7">
    <source>
        <dbReference type="SAM" id="Phobius"/>
    </source>
</evidence>
<feature type="transmembrane region" description="Helical" evidence="7">
    <location>
        <begin position="169"/>
        <end position="191"/>
    </location>
</feature>
<keyword evidence="2" id="KW-0813">Transport</keyword>
<proteinExistence type="predicted"/>
<dbReference type="GO" id="GO:0015297">
    <property type="term" value="F:antiporter activity"/>
    <property type="evidence" value="ECO:0007669"/>
    <property type="project" value="InterPro"/>
</dbReference>
<feature type="transmembrane region" description="Helical" evidence="7">
    <location>
        <begin position="361"/>
        <end position="381"/>
    </location>
</feature>
<feature type="transmembrane region" description="Helical" evidence="7">
    <location>
        <begin position="245"/>
        <end position="267"/>
    </location>
</feature>
<dbReference type="PANTHER" id="PTHR43549">
    <property type="entry name" value="MULTIDRUG RESISTANCE PROTEIN YPNP-RELATED"/>
    <property type="match status" value="1"/>
</dbReference>
<dbReference type="PANTHER" id="PTHR43549:SF3">
    <property type="entry name" value="MULTIDRUG RESISTANCE PROTEIN YPNP-RELATED"/>
    <property type="match status" value="1"/>
</dbReference>
<evidence type="ECO:0000256" key="6">
    <source>
        <dbReference type="ARBA" id="ARBA00023136"/>
    </source>
</evidence>
<dbReference type="RefSeq" id="WP_145893829.1">
    <property type="nucleotide sequence ID" value="NZ_VOBQ01000012.1"/>
</dbReference>
<evidence type="ECO:0000256" key="1">
    <source>
        <dbReference type="ARBA" id="ARBA00004429"/>
    </source>
</evidence>
<gene>
    <name evidence="8" type="ORF">FN976_14865</name>
</gene>
<dbReference type="NCBIfam" id="TIGR00797">
    <property type="entry name" value="matE"/>
    <property type="match status" value="1"/>
</dbReference>
<evidence type="ECO:0000313" key="8">
    <source>
        <dbReference type="EMBL" id="TWO70273.1"/>
    </source>
</evidence>
<dbReference type="OrthoDB" id="9001572at2"/>
<feature type="transmembrane region" description="Helical" evidence="7">
    <location>
        <begin position="136"/>
        <end position="157"/>
    </location>
</feature>
<evidence type="ECO:0000256" key="4">
    <source>
        <dbReference type="ARBA" id="ARBA00022692"/>
    </source>
</evidence>
<dbReference type="GO" id="GO:0005886">
    <property type="term" value="C:plasma membrane"/>
    <property type="evidence" value="ECO:0007669"/>
    <property type="project" value="UniProtKB-SubCell"/>
</dbReference>
<keyword evidence="6 7" id="KW-0472">Membrane</keyword>
<comment type="caution">
    <text evidence="8">The sequence shown here is derived from an EMBL/GenBank/DDBJ whole genome shotgun (WGS) entry which is preliminary data.</text>
</comment>
<feature type="transmembrane region" description="Helical" evidence="7">
    <location>
        <begin position="93"/>
        <end position="116"/>
    </location>
</feature>
<dbReference type="AlphaFoldDB" id="A0A562ZNZ9"/>
<comment type="subcellular location">
    <subcellularLocation>
        <location evidence="1">Cell inner membrane</location>
        <topology evidence="1">Multi-pass membrane protein</topology>
    </subcellularLocation>
</comment>
<protein>
    <submittedName>
        <fullName evidence="8">MATE family efflux transporter</fullName>
    </submittedName>
</protein>
<organism evidence="8 9">
    <name type="scientific">Caenimonas sedimenti</name>
    <dbReference type="NCBI Taxonomy" id="2596921"/>
    <lineage>
        <taxon>Bacteria</taxon>
        <taxon>Pseudomonadati</taxon>
        <taxon>Pseudomonadota</taxon>
        <taxon>Betaproteobacteria</taxon>
        <taxon>Burkholderiales</taxon>
        <taxon>Comamonadaceae</taxon>
        <taxon>Caenimonas</taxon>
    </lineage>
</organism>
<feature type="transmembrane region" description="Helical" evidence="7">
    <location>
        <begin position="388"/>
        <end position="410"/>
    </location>
</feature>
<feature type="transmembrane region" description="Helical" evidence="7">
    <location>
        <begin position="12"/>
        <end position="36"/>
    </location>
</feature>
<evidence type="ECO:0000313" key="9">
    <source>
        <dbReference type="Proteomes" id="UP000318199"/>
    </source>
</evidence>
<dbReference type="InterPro" id="IPR052031">
    <property type="entry name" value="Membrane_Transporter-Flippase"/>
</dbReference>
<feature type="transmembrane region" description="Helical" evidence="7">
    <location>
        <begin position="287"/>
        <end position="306"/>
    </location>
</feature>
<feature type="transmembrane region" description="Helical" evidence="7">
    <location>
        <begin position="48"/>
        <end position="72"/>
    </location>
</feature>
<keyword evidence="9" id="KW-1185">Reference proteome</keyword>
<keyword evidence="3" id="KW-1003">Cell membrane</keyword>
<dbReference type="EMBL" id="VOBQ01000012">
    <property type="protein sequence ID" value="TWO70273.1"/>
    <property type="molecule type" value="Genomic_DNA"/>
</dbReference>
<accession>A0A562ZNZ9</accession>
<keyword evidence="4 7" id="KW-0812">Transmembrane</keyword>
<reference evidence="8 9" key="1">
    <citation type="submission" date="2019-07" db="EMBL/GenBank/DDBJ databases">
        <title>Caenimonas sedimenti sp. nov., isolated from activated sludge.</title>
        <authorList>
            <person name="Xu J."/>
        </authorList>
    </citation>
    <scope>NUCLEOTIDE SEQUENCE [LARGE SCALE GENOMIC DNA]</scope>
    <source>
        <strain evidence="8 9">HX-9-20</strain>
    </source>
</reference>
<name>A0A562ZNZ9_9BURK</name>
<dbReference type="InterPro" id="IPR002528">
    <property type="entry name" value="MATE_fam"/>
</dbReference>
<dbReference type="Pfam" id="PF01554">
    <property type="entry name" value="MatE"/>
    <property type="match status" value="2"/>
</dbReference>
<dbReference type="Proteomes" id="UP000318199">
    <property type="component" value="Unassembled WGS sequence"/>
</dbReference>
<dbReference type="InterPro" id="IPR048279">
    <property type="entry name" value="MdtK-like"/>
</dbReference>
<feature type="transmembrane region" description="Helical" evidence="7">
    <location>
        <begin position="416"/>
        <end position="438"/>
    </location>
</feature>
<evidence type="ECO:0000256" key="3">
    <source>
        <dbReference type="ARBA" id="ARBA00022475"/>
    </source>
</evidence>
<dbReference type="GO" id="GO:0042910">
    <property type="term" value="F:xenobiotic transmembrane transporter activity"/>
    <property type="evidence" value="ECO:0007669"/>
    <property type="project" value="InterPro"/>
</dbReference>
<sequence length="460" mass="46402">MSTPPDLLHGPILPTLVRLAIPNVFAMAAATAVGIGETVYVGLLGKTALAAMALVFPLVMLMQMFSAGAMGGGVSSAIARALGAGQPARAQALALHAVCIGLAAGLGFTLLLWASGAAIFHALGGRGDVLAVAVEYGLWVFAATPAIWLFNTLISVARGTGNMRIPSGGILAVAIVQVILGAVLGLGLAGVPRLGMPGVALGQVIAYYGAAAVLWWYVRRGPSRIRLKLRGIPLQWALFKDILRVGALACLSPILTIGTVLVVTSLVAAHGNDALAGYAVGSRLEFLLVPIAFAVGVAAVPMVGMAMGAGQVARARQVAWAAAGLSAALLGSVGLLFMAAPDLWAAMFSSDPAVLEQARSYLRWAGPGFGFFGLGLTLYFAAQGAGNVVAPVTASVLRFAFVLGAGHALAAAGAGLWSLFGLVGAAMVLYGGVTALGVHLTSWGPRAAPVAANAGLSRTS</sequence>
<evidence type="ECO:0000256" key="5">
    <source>
        <dbReference type="ARBA" id="ARBA00022989"/>
    </source>
</evidence>
<feature type="transmembrane region" description="Helical" evidence="7">
    <location>
        <begin position="318"/>
        <end position="341"/>
    </location>
</feature>
<keyword evidence="5 7" id="KW-1133">Transmembrane helix</keyword>